<proteinExistence type="predicted"/>
<evidence type="ECO:0000313" key="3">
    <source>
        <dbReference type="EMBL" id="MDI5950340.1"/>
    </source>
</evidence>
<name>A0AAW6TRB5_9FLAO</name>
<protein>
    <submittedName>
        <fullName evidence="3">Uncharacterized protein</fullName>
    </submittedName>
</protein>
<accession>A0AAW6TRB5</accession>
<keyword evidence="4" id="KW-1185">Reference proteome</keyword>
<organism evidence="3 4">
    <name type="scientific">Flavobacterium yafengii</name>
    <dbReference type="NCBI Taxonomy" id="3041253"/>
    <lineage>
        <taxon>Bacteria</taxon>
        <taxon>Pseudomonadati</taxon>
        <taxon>Bacteroidota</taxon>
        <taxon>Flavobacteriia</taxon>
        <taxon>Flavobacteriales</taxon>
        <taxon>Flavobacteriaceae</taxon>
        <taxon>Flavobacterium</taxon>
    </lineage>
</organism>
<dbReference type="RefSeq" id="WP_282716912.1">
    <property type="nucleotide sequence ID" value="NZ_JASCRY010000003.1"/>
</dbReference>
<gene>
    <name evidence="3" type="ORF">QLS97_11840</name>
</gene>
<feature type="signal peptide" evidence="2">
    <location>
        <begin position="1"/>
        <end position="22"/>
    </location>
</feature>
<comment type="caution">
    <text evidence="3">The sequence shown here is derived from an EMBL/GenBank/DDBJ whole genome shotgun (WGS) entry which is preliminary data.</text>
</comment>
<keyword evidence="2" id="KW-0732">Signal</keyword>
<feature type="region of interest" description="Disordered" evidence="1">
    <location>
        <begin position="485"/>
        <end position="509"/>
    </location>
</feature>
<dbReference type="InterPro" id="IPR045571">
    <property type="entry name" value="DUF5907"/>
</dbReference>
<reference evidence="3 4" key="1">
    <citation type="submission" date="2023-04" db="EMBL/GenBank/DDBJ databases">
        <title>Two novel species of Flavobacterium.</title>
        <authorList>
            <person name="Liu Q."/>
            <person name="Xin Y.-H."/>
        </authorList>
    </citation>
    <scope>NUCLEOTIDE SEQUENCE [LARGE SCALE GENOMIC DNA]</scope>
    <source>
        <strain evidence="3 4">LB2P87</strain>
    </source>
</reference>
<sequence>MNDTAKYYIMFIGLLFAFNAKAQVGIGTNVPDTSAQLEVLSTSKGVLIPRLSFVQRSAINSPANGLLIYQTNNSPGFYYNNNGQWQRLVNSSELTVGNGVNANTILNGNTNPSSAIGSDGDFYINTGSVVLYGPKTSGGWPSDGIALVGPKGGAGSGVAPVLSFDSSYNLSVKDGNSVSLSDLNQSLSLTGPILSISGPRNSQVDFSALIGGGKVLHDGSLTGNGTTSGLLGLSNTAVTPGSYTAANITVDANGRITAARDGSTSGVSDATTVTKGIVRLANDLGGTADAPTVPGLLLKEPIITNLPVTKGGTGITSYTPGNFISALDATTLYQRTPTQVKAALGLDQVSNTSDAEKQVSTDTQTALNLKEDKANKSTDGTFTANSDNSYPTEKATKTYVDGRVNTAIAGIAVSDATAIATGKIQLAGDLAGTASAPTVPGLSLKEPIITNLPVTKGGTGITSYTPGNFISALDASTLRERTPAQVKSDLSLDQVSNSSDANKPVSNATKTELNSKIDITEKAVANGVATLDAIGKIPSSQIPAISFSSVDVLNSEAAMLALINPSVGSTVIRTDQSRSYVLAATPGSILVNWKEILTPGSGVQSVNGYSGSVSLTKTDILLGDVNNTSDNAKPVSAATQTELNKKEDIVNRSTDVAGDGTLDSKYPSVKATKTYVDTNVGTKQNSDADLTAVAGLGTNGIIVRTGNGTATTRTITGSTDVVVNSGDGVTAGPSISLSNTAVIAGDYNAANITVDAKGRITAATNGSAGGAVSTVSVVTTNGISGSVANATTTPAITLTLGAITPTSIVATGNVSGANLTGTNTGDQVFTGEVTSSGNVTTIANKAVTLAKMNDVATGTVFYRKTAAIGVPEVQSLSTLKTDLGLTGTNSGDQTFTGDVTSVGNVTTIGPAKVTYNKIQAMTAGKLLGSGQAGTTVSEITLGGGLSFAGSTLSASGVGGANLIYTNSPTQGVVLSDTGTDATIPAGSTIDASLMLPSDKIKLNAITGSNTGDQITITGNAGTATTLQTGRTISTSGDVVYTSSAFNGSANATGAATIAPGAVTYTKMQTMTAGKLLGSGQAGTTVGEITLGGGLSFAGSTLSASGVGGANLIYTNSATQGVVLSDTGTDATIPAGSTVDASLMLPSDKIKLNGVSGSNTGDQTNIIGNAGTATTLQTGRTISTSGDVVYTSSAFNGSANATGTATIAPGAVTYAKMQTMTAGKLLGSGQAGTTVGEITLGGGLSFVGSTLSATGGGGGANLSYTSSSTQGLLYSDTGTDVTIAAGSTSDASLMLPGDKTKLDKMAAITGASDANKVLTVNAGGTAAAWVAPSGGSSPVAYHPNGNANYFVRATGVGVTAVLTGASLVITVPVGVDLDYFKFSTSKAALGNPADNKMDITITDSAGRWNNNATDVVLPLALIADNNVITPIVNSIQSPATTNFSWTVINYGAGSITLQTASLGSHSGGNGFYIVLRP</sequence>
<evidence type="ECO:0000256" key="1">
    <source>
        <dbReference type="SAM" id="MobiDB-lite"/>
    </source>
</evidence>
<feature type="chain" id="PRO_5043442822" evidence="2">
    <location>
        <begin position="23"/>
        <end position="1476"/>
    </location>
</feature>
<evidence type="ECO:0000256" key="2">
    <source>
        <dbReference type="SAM" id="SignalP"/>
    </source>
</evidence>
<dbReference type="Pfam" id="PF19264">
    <property type="entry name" value="DUF5907"/>
    <property type="match status" value="6"/>
</dbReference>
<evidence type="ECO:0000313" key="4">
    <source>
        <dbReference type="Proteomes" id="UP001228643"/>
    </source>
</evidence>
<feature type="compositionally biased region" description="Polar residues" evidence="1">
    <location>
        <begin position="491"/>
        <end position="509"/>
    </location>
</feature>
<dbReference type="EMBL" id="JASCRY010000003">
    <property type="protein sequence ID" value="MDI5950340.1"/>
    <property type="molecule type" value="Genomic_DNA"/>
</dbReference>
<dbReference type="Proteomes" id="UP001228643">
    <property type="component" value="Unassembled WGS sequence"/>
</dbReference>